<dbReference type="Proteomes" id="UP000295685">
    <property type="component" value="Unassembled WGS sequence"/>
</dbReference>
<keyword evidence="1" id="KW-0812">Transmembrane</keyword>
<name>A0A4R8SE04_9MYCO</name>
<protein>
    <submittedName>
        <fullName evidence="2">Uncharacterized protein</fullName>
    </submittedName>
</protein>
<keyword evidence="1" id="KW-1133">Transmembrane helix</keyword>
<feature type="transmembrane region" description="Helical" evidence="1">
    <location>
        <begin position="20"/>
        <end position="38"/>
    </location>
</feature>
<evidence type="ECO:0000313" key="3">
    <source>
        <dbReference type="EMBL" id="TEA09475.1"/>
    </source>
</evidence>
<evidence type="ECO:0000313" key="5">
    <source>
        <dbReference type="Proteomes" id="UP000295685"/>
    </source>
</evidence>
<proteinExistence type="predicted"/>
<keyword evidence="4" id="KW-1185">Reference proteome</keyword>
<dbReference type="Proteomes" id="UP000294844">
    <property type="component" value="Unassembled WGS sequence"/>
</dbReference>
<accession>A0A4R8SE04</accession>
<evidence type="ECO:0000313" key="2">
    <source>
        <dbReference type="EMBL" id="TDZ93692.1"/>
    </source>
</evidence>
<keyword evidence="1" id="KW-0472">Membrane</keyword>
<gene>
    <name evidence="3" type="ORF">CCUG60883_00237</name>
    <name evidence="2" type="ORF">CCUG60885_03296</name>
</gene>
<reference evidence="4 5" key="1">
    <citation type="journal article" date="2019" name="Sci. Rep.">
        <title>Extended insight into the Mycobacterium chelonae-abscessus complex through whole genome sequencing of Mycobacterium salmoniphilum outbreak and Mycobacterium salmoniphilum-like strains.</title>
        <authorList>
            <person name="Behra P.R.K."/>
            <person name="Das S."/>
            <person name="Pettersson B.M.F."/>
            <person name="Shirreff L."/>
            <person name="DuCote T."/>
            <person name="Jacobsson K.G."/>
            <person name="Ennis D.G."/>
            <person name="Kirsebom L.A."/>
        </authorList>
    </citation>
    <scope>NUCLEOTIDE SEQUENCE [LARGE SCALE GENOMIC DNA]</scope>
    <source>
        <strain evidence="3 4">CCUG 60883</strain>
        <strain evidence="2 5">CCUG 60885</strain>
    </source>
</reference>
<organism evidence="2 5">
    <name type="scientific">Mycobacteroides salmoniphilum</name>
    <dbReference type="NCBI Taxonomy" id="404941"/>
    <lineage>
        <taxon>Bacteria</taxon>
        <taxon>Bacillati</taxon>
        <taxon>Actinomycetota</taxon>
        <taxon>Actinomycetes</taxon>
        <taxon>Mycobacteriales</taxon>
        <taxon>Mycobacteriaceae</taxon>
        <taxon>Mycobacteroides</taxon>
    </lineage>
</organism>
<dbReference type="AlphaFoldDB" id="A0A4R8SE04"/>
<dbReference type="EMBL" id="PECM01000001">
    <property type="protein sequence ID" value="TEA09475.1"/>
    <property type="molecule type" value="Genomic_DNA"/>
</dbReference>
<sequence length="59" mass="6565" precursor="true">MVTMTPVASAVTRMAVTRMAVVVAVVVMTVVDMIRFACCGRRMRRRMVGVIQVRTHTPD</sequence>
<evidence type="ECO:0000256" key="1">
    <source>
        <dbReference type="SAM" id="Phobius"/>
    </source>
</evidence>
<evidence type="ECO:0000313" key="4">
    <source>
        <dbReference type="Proteomes" id="UP000294844"/>
    </source>
</evidence>
<comment type="caution">
    <text evidence="2">The sequence shown here is derived from an EMBL/GenBank/DDBJ whole genome shotgun (WGS) entry which is preliminary data.</text>
</comment>
<dbReference type="EMBL" id="PECK01000006">
    <property type="protein sequence ID" value="TDZ93692.1"/>
    <property type="molecule type" value="Genomic_DNA"/>
</dbReference>